<dbReference type="InterPro" id="IPR005814">
    <property type="entry name" value="Aminotrans_3"/>
</dbReference>
<dbReference type="PANTHER" id="PTHR43094:SF1">
    <property type="entry name" value="AMINOTRANSFERASE CLASS-III"/>
    <property type="match status" value="1"/>
</dbReference>
<dbReference type="Gene3D" id="3.90.1150.10">
    <property type="entry name" value="Aspartate Aminotransferase, domain 1"/>
    <property type="match status" value="1"/>
</dbReference>
<evidence type="ECO:0000256" key="6">
    <source>
        <dbReference type="RuleBase" id="RU003560"/>
    </source>
</evidence>
<keyword evidence="5 6" id="KW-0663">Pyridoxal phosphate</keyword>
<dbReference type="InterPro" id="IPR015422">
    <property type="entry name" value="PyrdxlP-dep_Trfase_small"/>
</dbReference>
<keyword evidence="8" id="KW-1185">Reference proteome</keyword>
<dbReference type="FunFam" id="3.40.640.10:FF:000014">
    <property type="entry name" value="Adenosylmethionine-8-amino-7-oxononanoate aminotransferase, probable"/>
    <property type="match status" value="1"/>
</dbReference>
<protein>
    <recommendedName>
        <fullName evidence="9">Aminotransferase</fullName>
    </recommendedName>
</protein>
<dbReference type="GO" id="GO:0008483">
    <property type="term" value="F:transaminase activity"/>
    <property type="evidence" value="ECO:0007669"/>
    <property type="project" value="UniProtKB-KW"/>
</dbReference>
<name>W4LRQ1_ENTF1</name>
<organism evidence="7 8">
    <name type="scientific">Entotheonella factor</name>
    <dbReference type="NCBI Taxonomy" id="1429438"/>
    <lineage>
        <taxon>Bacteria</taxon>
        <taxon>Pseudomonadati</taxon>
        <taxon>Nitrospinota/Tectimicrobiota group</taxon>
        <taxon>Candidatus Tectimicrobiota</taxon>
        <taxon>Candidatus Entotheonellia</taxon>
        <taxon>Candidatus Entotheonellales</taxon>
        <taxon>Candidatus Entotheonellaceae</taxon>
        <taxon>Candidatus Entotheonella</taxon>
    </lineage>
</organism>
<comment type="similarity">
    <text evidence="2 6">Belongs to the class-III pyridoxal-phosphate-dependent aminotransferase family.</text>
</comment>
<evidence type="ECO:0008006" key="9">
    <source>
        <dbReference type="Google" id="ProtNLM"/>
    </source>
</evidence>
<dbReference type="AlphaFoldDB" id="W4LRQ1"/>
<gene>
    <name evidence="7" type="ORF">ETSY1_10075</name>
</gene>
<comment type="caution">
    <text evidence="7">The sequence shown here is derived from an EMBL/GenBank/DDBJ whole genome shotgun (WGS) entry which is preliminary data.</text>
</comment>
<keyword evidence="4" id="KW-0808">Transferase</keyword>
<dbReference type="Pfam" id="PF00202">
    <property type="entry name" value="Aminotran_3"/>
    <property type="match status" value="1"/>
</dbReference>
<evidence type="ECO:0000256" key="1">
    <source>
        <dbReference type="ARBA" id="ARBA00001933"/>
    </source>
</evidence>
<sequence length="481" mass="51689">MNIHETGYPLMAMAPNVITPATLGLDQDAPLEALMQAGASHLWLHASPIQTLVTQADRRILVEGRGCRVTDAQGHTYLDALSGQWLVNVGHGRAEIAEAMARQAKALAYGNASRAATLPAIQLAAVLAHLTPGDLSTVFFSSGGSEAVESALKIARQYHALRGEPERYKVIARRGSYHGATYGAMSASGSRSGVDSYFGPLLSGTLSVSAPYCYRCDYRKTYPECDVYCVDAIEDLLRYESPNTVAAVIAEPVSAACGIVVPPAEYLPRLREICDRHGVLLILDEVITGFGRTGKMFASEHWDVVPDIMTLAKGLSSGYAPIAATVCRQPIADIFGGANGKAIGHLLTFGGQPVACAAALANLDILQRENLVRNAEQQGAYLLSRLHDLASRHPSVGDVRGLGLLCALELVTDRRTQQPFPVDGPEIHYLLEKLAELGVLTRAEGNLYLAPPLCIERHEIDELTGIVDTALSHFEEAHSYL</sequence>
<dbReference type="InterPro" id="IPR015424">
    <property type="entry name" value="PyrdxlP-dep_Trfase"/>
</dbReference>
<evidence type="ECO:0000313" key="8">
    <source>
        <dbReference type="Proteomes" id="UP000019141"/>
    </source>
</evidence>
<dbReference type="SUPFAM" id="SSF53383">
    <property type="entry name" value="PLP-dependent transferases"/>
    <property type="match status" value="1"/>
</dbReference>
<dbReference type="CDD" id="cd00610">
    <property type="entry name" value="OAT_like"/>
    <property type="match status" value="1"/>
</dbReference>
<evidence type="ECO:0000256" key="3">
    <source>
        <dbReference type="ARBA" id="ARBA00022576"/>
    </source>
</evidence>
<dbReference type="EMBL" id="AZHW01000310">
    <property type="protein sequence ID" value="ETX00734.1"/>
    <property type="molecule type" value="Genomic_DNA"/>
</dbReference>
<dbReference type="PROSITE" id="PS00600">
    <property type="entry name" value="AA_TRANSFER_CLASS_3"/>
    <property type="match status" value="1"/>
</dbReference>
<dbReference type="Proteomes" id="UP000019141">
    <property type="component" value="Unassembled WGS sequence"/>
</dbReference>
<dbReference type="PATRIC" id="fig|1429438.4.peg.2055"/>
<dbReference type="InterPro" id="IPR049704">
    <property type="entry name" value="Aminotrans_3_PPA_site"/>
</dbReference>
<dbReference type="InterPro" id="IPR015421">
    <property type="entry name" value="PyrdxlP-dep_Trfase_major"/>
</dbReference>
<dbReference type="Gene3D" id="3.40.640.10">
    <property type="entry name" value="Type I PLP-dependent aspartate aminotransferase-like (Major domain)"/>
    <property type="match status" value="1"/>
</dbReference>
<dbReference type="PIRSF" id="PIRSF000521">
    <property type="entry name" value="Transaminase_4ab_Lys_Orn"/>
    <property type="match status" value="1"/>
</dbReference>
<evidence type="ECO:0000256" key="4">
    <source>
        <dbReference type="ARBA" id="ARBA00022679"/>
    </source>
</evidence>
<comment type="cofactor">
    <cofactor evidence="1">
        <name>pyridoxal 5'-phosphate</name>
        <dbReference type="ChEBI" id="CHEBI:597326"/>
    </cofactor>
</comment>
<proteinExistence type="inferred from homology"/>
<evidence type="ECO:0000313" key="7">
    <source>
        <dbReference type="EMBL" id="ETX00734.1"/>
    </source>
</evidence>
<dbReference type="HOGENOM" id="CLU_016922_4_0_7"/>
<dbReference type="GO" id="GO:0030170">
    <property type="term" value="F:pyridoxal phosphate binding"/>
    <property type="evidence" value="ECO:0007669"/>
    <property type="project" value="InterPro"/>
</dbReference>
<accession>W4LRQ1</accession>
<keyword evidence="3" id="KW-0032">Aminotransferase</keyword>
<reference evidence="7 8" key="1">
    <citation type="journal article" date="2014" name="Nature">
        <title>An environmental bacterial taxon with a large and distinct metabolic repertoire.</title>
        <authorList>
            <person name="Wilson M.C."/>
            <person name="Mori T."/>
            <person name="Ruckert C."/>
            <person name="Uria A.R."/>
            <person name="Helf M.J."/>
            <person name="Takada K."/>
            <person name="Gernert C."/>
            <person name="Steffens U.A."/>
            <person name="Heycke N."/>
            <person name="Schmitt S."/>
            <person name="Rinke C."/>
            <person name="Helfrich E.J."/>
            <person name="Brachmann A.O."/>
            <person name="Gurgui C."/>
            <person name="Wakimoto T."/>
            <person name="Kracht M."/>
            <person name="Crusemann M."/>
            <person name="Hentschel U."/>
            <person name="Abe I."/>
            <person name="Matsunaga S."/>
            <person name="Kalinowski J."/>
            <person name="Takeyama H."/>
            <person name="Piel J."/>
        </authorList>
    </citation>
    <scope>NUCLEOTIDE SEQUENCE [LARGE SCALE GENOMIC DNA]</scope>
    <source>
        <strain evidence="8">TSY1</strain>
    </source>
</reference>
<dbReference type="PANTHER" id="PTHR43094">
    <property type="entry name" value="AMINOTRANSFERASE"/>
    <property type="match status" value="1"/>
</dbReference>
<evidence type="ECO:0000256" key="2">
    <source>
        <dbReference type="ARBA" id="ARBA00008954"/>
    </source>
</evidence>
<evidence type="ECO:0000256" key="5">
    <source>
        <dbReference type="ARBA" id="ARBA00022898"/>
    </source>
</evidence>